<sequence length="64" mass="7795">MNNRISFCIKSCFCFYYIYSISFSYICFKSTIIVIRVIYNSKIWYCFPIFISLLFNHIINKSYT</sequence>
<name>A0A8S5V9C2_9CAUD</name>
<evidence type="ECO:0000313" key="2">
    <source>
        <dbReference type="EMBL" id="DAG03288.1"/>
    </source>
</evidence>
<evidence type="ECO:0000256" key="1">
    <source>
        <dbReference type="SAM" id="Phobius"/>
    </source>
</evidence>
<keyword evidence="1" id="KW-0472">Membrane</keyword>
<protein>
    <submittedName>
        <fullName evidence="2">Uncharacterized protein</fullName>
    </submittedName>
</protein>
<accession>A0A8S5V9C2</accession>
<keyword evidence="1" id="KW-1133">Transmembrane helix</keyword>
<reference evidence="2" key="1">
    <citation type="journal article" date="2021" name="Proc. Natl. Acad. Sci. U.S.A.">
        <title>A Catalog of Tens of Thousands of Viruses from Human Metagenomes Reveals Hidden Associations with Chronic Diseases.</title>
        <authorList>
            <person name="Tisza M.J."/>
            <person name="Buck C.B."/>
        </authorList>
    </citation>
    <scope>NUCLEOTIDE SEQUENCE</scope>
    <source>
        <strain evidence="2">Ct2D011</strain>
    </source>
</reference>
<organism evidence="2">
    <name type="scientific">Siphoviridae sp. ct2D011</name>
    <dbReference type="NCBI Taxonomy" id="2825314"/>
    <lineage>
        <taxon>Viruses</taxon>
        <taxon>Duplodnaviria</taxon>
        <taxon>Heunggongvirae</taxon>
        <taxon>Uroviricota</taxon>
        <taxon>Caudoviricetes</taxon>
    </lineage>
</organism>
<feature type="transmembrane region" description="Helical" evidence="1">
    <location>
        <begin position="42"/>
        <end position="59"/>
    </location>
</feature>
<feature type="transmembrane region" description="Helical" evidence="1">
    <location>
        <begin position="12"/>
        <end position="36"/>
    </location>
</feature>
<dbReference type="EMBL" id="BK016226">
    <property type="protein sequence ID" value="DAG03288.1"/>
    <property type="molecule type" value="Genomic_DNA"/>
</dbReference>
<keyword evidence="1" id="KW-0812">Transmembrane</keyword>
<proteinExistence type="predicted"/>